<proteinExistence type="predicted"/>
<dbReference type="PANTHER" id="PTHR31252">
    <property type="entry name" value="DUF4419 DOMAIN-CONTAINING PROTEIN"/>
    <property type="match status" value="1"/>
</dbReference>
<organism evidence="2 3">
    <name type="scientific">Stachybotrys elegans</name>
    <dbReference type="NCBI Taxonomy" id="80388"/>
    <lineage>
        <taxon>Eukaryota</taxon>
        <taxon>Fungi</taxon>
        <taxon>Dikarya</taxon>
        <taxon>Ascomycota</taxon>
        <taxon>Pezizomycotina</taxon>
        <taxon>Sordariomycetes</taxon>
        <taxon>Hypocreomycetidae</taxon>
        <taxon>Hypocreales</taxon>
        <taxon>Stachybotryaceae</taxon>
        <taxon>Stachybotrys</taxon>
    </lineage>
</organism>
<protein>
    <recommendedName>
        <fullName evidence="4">DUF4419 domain-containing protein</fullName>
    </recommendedName>
</protein>
<gene>
    <name evidence="2" type="ORF">B0I35DRAFT_446370</name>
</gene>
<dbReference type="EMBL" id="JAGPNK010000030">
    <property type="protein sequence ID" value="KAH7303656.1"/>
    <property type="molecule type" value="Genomic_DNA"/>
</dbReference>
<name>A0A8K0SDU7_9HYPO</name>
<dbReference type="Proteomes" id="UP000813444">
    <property type="component" value="Unassembled WGS sequence"/>
</dbReference>
<evidence type="ECO:0000313" key="2">
    <source>
        <dbReference type="EMBL" id="KAH7303656.1"/>
    </source>
</evidence>
<keyword evidence="3" id="KW-1185">Reference proteome</keyword>
<dbReference type="OrthoDB" id="9978173at2759"/>
<sequence>MPVTIKVAQHDARPVRSQLIKNSTSQDVLQSFANRGENANRPSPPILETVLGQQTSLPDSELERIKLSVQDHGLVRAAYYAYSEHYHLVLRPEDIWVAILTQFSFYVNANSEKLRSSFVSHKGKKGLILRDPEQADMGVMCRNMTKLIDQNIVDPKLREWILPSFTTTTIHDEVVAAVIMMGTLQKYFDYVFDCTCCGIPTVTLMGEVSDWEDIRRRIEKLKEYGKEPSQFCALLKPILDLMVASFTKGPSDSDVVQFWSSIIDRNTGSGMDTLSGWMVAFCFWDEQGTCTAQQPYSSHNPNPITGHGYSTLEFDSVPAGFVSVPVTYMSPGGNIVETKLLAGFVGFESTRAVNFAWECSGNHVPAEKAEEAGKDSNGLLPVAGRLWGKISRVAGQPKRFMGSALPGTERQSSQVLEHDSSSAESTGRKELTDKTKEKAPQLTWSNDDEINTLHPLTGWWMYEDPDKKTTETRNEFYRNKMENEWNGQASTGYVEQDGTVVVENGLPKY</sequence>
<evidence type="ECO:0000256" key="1">
    <source>
        <dbReference type="SAM" id="MobiDB-lite"/>
    </source>
</evidence>
<dbReference type="InterPro" id="IPR025533">
    <property type="entry name" value="DUF4419"/>
</dbReference>
<feature type="region of interest" description="Disordered" evidence="1">
    <location>
        <begin position="399"/>
        <end position="441"/>
    </location>
</feature>
<evidence type="ECO:0000313" key="3">
    <source>
        <dbReference type="Proteomes" id="UP000813444"/>
    </source>
</evidence>
<evidence type="ECO:0008006" key="4">
    <source>
        <dbReference type="Google" id="ProtNLM"/>
    </source>
</evidence>
<dbReference type="AlphaFoldDB" id="A0A8K0SDU7"/>
<comment type="caution">
    <text evidence="2">The sequence shown here is derived from an EMBL/GenBank/DDBJ whole genome shotgun (WGS) entry which is preliminary data.</text>
</comment>
<reference evidence="2" key="1">
    <citation type="journal article" date="2021" name="Nat. Commun.">
        <title>Genetic determinants of endophytism in the Arabidopsis root mycobiome.</title>
        <authorList>
            <person name="Mesny F."/>
            <person name="Miyauchi S."/>
            <person name="Thiergart T."/>
            <person name="Pickel B."/>
            <person name="Atanasova L."/>
            <person name="Karlsson M."/>
            <person name="Huettel B."/>
            <person name="Barry K.W."/>
            <person name="Haridas S."/>
            <person name="Chen C."/>
            <person name="Bauer D."/>
            <person name="Andreopoulos W."/>
            <person name="Pangilinan J."/>
            <person name="LaButti K."/>
            <person name="Riley R."/>
            <person name="Lipzen A."/>
            <person name="Clum A."/>
            <person name="Drula E."/>
            <person name="Henrissat B."/>
            <person name="Kohler A."/>
            <person name="Grigoriev I.V."/>
            <person name="Martin F.M."/>
            <person name="Hacquard S."/>
        </authorList>
    </citation>
    <scope>NUCLEOTIDE SEQUENCE</scope>
    <source>
        <strain evidence="2">MPI-CAGE-CH-0235</strain>
    </source>
</reference>
<dbReference type="Pfam" id="PF14388">
    <property type="entry name" value="DUF4419"/>
    <property type="match status" value="1"/>
</dbReference>
<accession>A0A8K0SDU7</accession>
<dbReference type="PANTHER" id="PTHR31252:SF11">
    <property type="entry name" value="DUF4419 DOMAIN-CONTAINING PROTEIN"/>
    <property type="match status" value="1"/>
</dbReference>
<feature type="compositionally biased region" description="Basic and acidic residues" evidence="1">
    <location>
        <begin position="416"/>
        <end position="439"/>
    </location>
</feature>